<gene>
    <name evidence="1" type="primary">OSJNBb0048O22.9</name>
</gene>
<dbReference type="Proteomes" id="UP000000763">
    <property type="component" value="Chromosome 10"/>
</dbReference>
<reference evidence="2" key="1">
    <citation type="journal article" date="2005" name="Nature">
        <title>The map-based sequence of the rice genome.</title>
        <authorList>
            <consortium name="International rice genome sequencing project (IRGSP)"/>
            <person name="Matsumoto T."/>
            <person name="Wu J."/>
            <person name="Kanamori H."/>
            <person name="Katayose Y."/>
            <person name="Fujisawa M."/>
            <person name="Namiki N."/>
            <person name="Mizuno H."/>
            <person name="Yamamoto K."/>
            <person name="Antonio B.A."/>
            <person name="Baba T."/>
            <person name="Sakata K."/>
            <person name="Nagamura Y."/>
            <person name="Aoki H."/>
            <person name="Arikawa K."/>
            <person name="Arita K."/>
            <person name="Bito T."/>
            <person name="Chiden Y."/>
            <person name="Fujitsuka N."/>
            <person name="Fukunaka R."/>
            <person name="Hamada M."/>
            <person name="Harada C."/>
            <person name="Hayashi A."/>
            <person name="Hijishita S."/>
            <person name="Honda M."/>
            <person name="Hosokawa S."/>
            <person name="Ichikawa Y."/>
            <person name="Idonuma A."/>
            <person name="Iijima M."/>
            <person name="Ikeda M."/>
            <person name="Ikeno M."/>
            <person name="Ito K."/>
            <person name="Ito S."/>
            <person name="Ito T."/>
            <person name="Ito Y."/>
            <person name="Ito Y."/>
            <person name="Iwabuchi A."/>
            <person name="Kamiya K."/>
            <person name="Karasawa W."/>
            <person name="Kurita K."/>
            <person name="Katagiri S."/>
            <person name="Kikuta A."/>
            <person name="Kobayashi H."/>
            <person name="Kobayashi N."/>
            <person name="Machita K."/>
            <person name="Maehara T."/>
            <person name="Masukawa M."/>
            <person name="Mizubayashi T."/>
            <person name="Mukai Y."/>
            <person name="Nagasaki H."/>
            <person name="Nagata Y."/>
            <person name="Naito S."/>
            <person name="Nakashima M."/>
            <person name="Nakama Y."/>
            <person name="Nakamichi Y."/>
            <person name="Nakamura M."/>
            <person name="Meguro A."/>
            <person name="Negishi M."/>
            <person name="Ohta I."/>
            <person name="Ohta T."/>
            <person name="Okamoto M."/>
            <person name="Ono N."/>
            <person name="Saji S."/>
            <person name="Sakaguchi M."/>
            <person name="Sakai K."/>
            <person name="Shibata M."/>
            <person name="Shimokawa T."/>
            <person name="Song J."/>
            <person name="Takazaki Y."/>
            <person name="Terasawa K."/>
            <person name="Tsugane M."/>
            <person name="Tsuji K."/>
            <person name="Ueda S."/>
            <person name="Waki K."/>
            <person name="Yamagata H."/>
            <person name="Yamamoto M."/>
            <person name="Yamamoto S."/>
            <person name="Yamane H."/>
            <person name="Yoshiki S."/>
            <person name="Yoshihara R."/>
            <person name="Yukawa K."/>
            <person name="Zhong H."/>
            <person name="Yano M."/>
            <person name="Yuan Q."/>
            <person name="Ouyang S."/>
            <person name="Liu J."/>
            <person name="Jones K.M."/>
            <person name="Gansberger K."/>
            <person name="Moffat K."/>
            <person name="Hill J."/>
            <person name="Bera J."/>
            <person name="Fadrosh D."/>
            <person name="Jin S."/>
            <person name="Johri S."/>
            <person name="Kim M."/>
            <person name="Overton L."/>
            <person name="Reardon M."/>
            <person name="Tsitrin T."/>
            <person name="Vuong H."/>
            <person name="Weaver B."/>
            <person name="Ciecko A."/>
            <person name="Tallon L."/>
            <person name="Jackson J."/>
            <person name="Pai G."/>
            <person name="Aken S.V."/>
            <person name="Utterback T."/>
            <person name="Reidmuller S."/>
            <person name="Feldblyum T."/>
            <person name="Hsiao J."/>
            <person name="Zismann V."/>
            <person name="Iobst S."/>
            <person name="de Vazeille A.R."/>
            <person name="Buell C.R."/>
            <person name="Ying K."/>
            <person name="Li Y."/>
            <person name="Lu T."/>
            <person name="Huang Y."/>
            <person name="Zhao Q."/>
            <person name="Feng Q."/>
            <person name="Zhang L."/>
            <person name="Zhu J."/>
            <person name="Weng Q."/>
            <person name="Mu J."/>
            <person name="Lu Y."/>
            <person name="Fan D."/>
            <person name="Liu Y."/>
            <person name="Guan J."/>
            <person name="Zhang Y."/>
            <person name="Yu S."/>
            <person name="Liu X."/>
            <person name="Zhang Y."/>
            <person name="Hong G."/>
            <person name="Han B."/>
            <person name="Choisne N."/>
            <person name="Demange N."/>
            <person name="Orjeda G."/>
            <person name="Samain S."/>
            <person name="Cattolico L."/>
            <person name="Pelletier E."/>
            <person name="Couloux A."/>
            <person name="Segurens B."/>
            <person name="Wincker P."/>
            <person name="D'Hont A."/>
            <person name="Scarpelli C."/>
            <person name="Weissenbach J."/>
            <person name="Salanoubat M."/>
            <person name="Quetier F."/>
            <person name="Yu Y."/>
            <person name="Kim H.R."/>
            <person name="Rambo T."/>
            <person name="Currie J."/>
            <person name="Collura K."/>
            <person name="Luo M."/>
            <person name="Yang T."/>
            <person name="Ammiraju J.S.S."/>
            <person name="Engler F."/>
            <person name="Soderlund C."/>
            <person name="Wing R.A."/>
            <person name="Palmer L.E."/>
            <person name="de la Bastide M."/>
            <person name="Spiegel L."/>
            <person name="Nascimento L."/>
            <person name="Zutavern T."/>
            <person name="O'Shaughnessy A."/>
            <person name="Dike S."/>
            <person name="Dedhia N."/>
            <person name="Preston R."/>
            <person name="Balija V."/>
            <person name="McCombie W.R."/>
            <person name="Chow T."/>
            <person name="Chen H."/>
            <person name="Chung M."/>
            <person name="Chen C."/>
            <person name="Shaw J."/>
            <person name="Wu H."/>
            <person name="Hsiao K."/>
            <person name="Chao Y."/>
            <person name="Chu M."/>
            <person name="Cheng C."/>
            <person name="Hour A."/>
            <person name="Lee P."/>
            <person name="Lin S."/>
            <person name="Lin Y."/>
            <person name="Liou J."/>
            <person name="Liu S."/>
            <person name="Hsing Y."/>
            <person name="Raghuvanshi S."/>
            <person name="Mohanty A."/>
            <person name="Bharti A.K."/>
            <person name="Gaur A."/>
            <person name="Gupta V."/>
            <person name="Kumar D."/>
            <person name="Ravi V."/>
            <person name="Vij S."/>
            <person name="Kapur A."/>
            <person name="Khurana P."/>
            <person name="Khurana P."/>
            <person name="Khurana J.P."/>
            <person name="Tyagi A.K."/>
            <person name="Gaikwad K."/>
            <person name="Singh A."/>
            <person name="Dalal V."/>
            <person name="Srivastava S."/>
            <person name="Dixit A."/>
            <person name="Pal A.K."/>
            <person name="Ghazi I.A."/>
            <person name="Yadav M."/>
            <person name="Pandit A."/>
            <person name="Bhargava A."/>
            <person name="Sureshbabu K."/>
            <person name="Batra K."/>
            <person name="Sharma T.R."/>
            <person name="Mohapatra T."/>
            <person name="Singh N.K."/>
            <person name="Messing J."/>
            <person name="Nelson A.B."/>
            <person name="Fuks G."/>
            <person name="Kavchok S."/>
            <person name="Keizer G."/>
            <person name="Linton E."/>
            <person name="Llaca V."/>
            <person name="Song R."/>
            <person name="Tanyolac B."/>
            <person name="Young S."/>
            <person name="Ho-Il K."/>
            <person name="Hahn J.H."/>
            <person name="Sangsakoo G."/>
            <person name="Vanavichit A."/>
            <person name="de Mattos Luiz.A.T."/>
            <person name="Zimmer P.D."/>
            <person name="Malone G."/>
            <person name="Dellagostin O."/>
            <person name="de Oliveira A.C."/>
            <person name="Bevan M."/>
            <person name="Bancroft I."/>
            <person name="Minx P."/>
            <person name="Cordum H."/>
            <person name="Wilson R."/>
            <person name="Cheng Z."/>
            <person name="Jin W."/>
            <person name="Jiang J."/>
            <person name="Leong S.A."/>
            <person name="Iwama H."/>
            <person name="Gojobori T."/>
            <person name="Itoh T."/>
            <person name="Niimura Y."/>
            <person name="Fujii Y."/>
            <person name="Habara T."/>
            <person name="Sakai H."/>
            <person name="Sato Y."/>
            <person name="Wilson G."/>
            <person name="Kumar K."/>
            <person name="McCouch S."/>
            <person name="Juretic N."/>
            <person name="Hoen D."/>
            <person name="Wright S."/>
            <person name="Bruskiewich R."/>
            <person name="Bureau T."/>
            <person name="Miyao A."/>
            <person name="Hirochika H."/>
            <person name="Nishikawa T."/>
            <person name="Kadowaki K."/>
            <person name="Sugiura M."/>
            <person name="Burr B."/>
            <person name="Sasaki T."/>
        </authorList>
    </citation>
    <scope>NUCLEOTIDE SEQUENCE [LARGE SCALE GENOMIC DNA]</scope>
    <source>
        <strain evidence="2">cv. Nipponbare</strain>
    </source>
</reference>
<name>Q8S627_ORYSJ</name>
<sequence>MSYLATCNNHRPPSSNSGRGFSFLASVPPRYATSPSPLTRQAPPPSTFGVFELVLLGIGGSVSVRIVRIFVVIGTFTHRRAPAFPHWLPDPEHYSCSPMVLGIGEATHCKLALLDATKRVVEVGGDLTIDYDKTRRRLAYPWHTSWRSTRRTWWLLSAMPVTARGLHAPIISRPNSTEDNSHRIARTAISSVFLVSDYTRQNREKARRNWSNLEHGIDDCGERIHKNEGASCVP</sequence>
<accession>Q8S627</accession>
<reference evidence="2" key="2">
    <citation type="journal article" date="2008" name="Nucleic Acids Res.">
        <title>The rice annotation project database (RAP-DB): 2008 update.</title>
        <authorList>
            <consortium name="The rice annotation project (RAP)"/>
        </authorList>
    </citation>
    <scope>GENOME REANNOTATION</scope>
    <source>
        <strain evidence="2">cv. Nipponbare</strain>
    </source>
</reference>
<dbReference type="EMBL" id="AC099325">
    <property type="protein sequence ID" value="AAM18758.1"/>
    <property type="molecule type" value="Genomic_DNA"/>
</dbReference>
<organism evidence="1 2">
    <name type="scientific">Oryza sativa subsp. japonica</name>
    <name type="common">Rice</name>
    <dbReference type="NCBI Taxonomy" id="39947"/>
    <lineage>
        <taxon>Eukaryota</taxon>
        <taxon>Viridiplantae</taxon>
        <taxon>Streptophyta</taxon>
        <taxon>Embryophyta</taxon>
        <taxon>Tracheophyta</taxon>
        <taxon>Spermatophyta</taxon>
        <taxon>Magnoliopsida</taxon>
        <taxon>Liliopsida</taxon>
        <taxon>Poales</taxon>
        <taxon>Poaceae</taxon>
        <taxon>BOP clade</taxon>
        <taxon>Oryzoideae</taxon>
        <taxon>Oryzeae</taxon>
        <taxon>Oryzinae</taxon>
        <taxon>Oryza</taxon>
        <taxon>Oryza sativa</taxon>
    </lineage>
</organism>
<proteinExistence type="predicted"/>
<dbReference type="AlphaFoldDB" id="Q8S627"/>
<protein>
    <submittedName>
        <fullName evidence="1">Uncharacterized protein</fullName>
    </submittedName>
</protein>
<evidence type="ECO:0000313" key="1">
    <source>
        <dbReference type="EMBL" id="AAM18758.1"/>
    </source>
</evidence>
<evidence type="ECO:0000313" key="2">
    <source>
        <dbReference type="Proteomes" id="UP000000763"/>
    </source>
</evidence>